<dbReference type="SMART" id="SM00408">
    <property type="entry name" value="IGc2"/>
    <property type="match status" value="2"/>
</dbReference>
<evidence type="ECO:0000256" key="2">
    <source>
        <dbReference type="SAM" id="Phobius"/>
    </source>
</evidence>
<dbReference type="InterPro" id="IPR003598">
    <property type="entry name" value="Ig_sub2"/>
</dbReference>
<dbReference type="PROSITE" id="PS50835">
    <property type="entry name" value="IG_LIKE"/>
    <property type="match status" value="1"/>
</dbReference>
<keyword evidence="2" id="KW-1133">Transmembrane helix</keyword>
<keyword evidence="1" id="KW-1015">Disulfide bond</keyword>
<dbReference type="PANTHER" id="PTHR11738:SF186">
    <property type="entry name" value="OSTEOCLAST-ASSOCIATED IMMUNOGLOBULIN-LIKE RECEPTOR"/>
    <property type="match status" value="1"/>
</dbReference>
<gene>
    <name evidence="4" type="primary">xilr4</name>
</gene>
<sequence length="574" mass="65521">MISLYLHVHKGYKYYEHVRINWTSLNFHWSCVVLVPVYAFILVGGLPRITTLKSAVRNLTVLWYQEWGVVSWKGCLLIVNKEAYGGLLQQPNLVLSTINGADKIMLGDSVHLDCETASQKVYTYSLRHADSNVTVEQSQSKFKLNNVQRNMSGTYTCRYCGAEECSEDSEEEYVYVWESYPAPSITVTPRRIVLPGSNITITCSTPYSNIILSLYKYNGLITELVKEENSITYHITNASNQHIGQYFCKFKTKPGGAVQMKSSESNPMMIRVEDIEKPSITCEPQPKENGKIRIYCAASNKGKYMWFQLLNDNHGIENETEGIKNNVTFLIEQSTRPKKSICMYRIRLGDDFADSRYSNLQIIPEVQESPVISKKSDPKHTDIVLVTCKAPKWHAGMSFQLLNKDKEIQEEKAGRDSDRMIFSINKTENTNINFICIYQVRMECGLVPSAYSIMIDLNAQDYSLGNIIRLCVCIVVVTVSAILIKKGFFQQTHGENELMDQNRVVEGDYQALQQQQQVEGEYQAVQQQQVQGDYQAVQREQVGEDYQVIQQERPPELPRYSVKYVSKTGETELV</sequence>
<dbReference type="GeneTree" id="ENSGT01010000229045"/>
<keyword evidence="2" id="KW-0472">Membrane</keyword>
<dbReference type="InterPro" id="IPR003599">
    <property type="entry name" value="Ig_sub"/>
</dbReference>
<protein>
    <submittedName>
        <fullName evidence="4">Ig-like receptor 4</fullName>
    </submittedName>
</protein>
<dbReference type="AlphaFoldDB" id="A0A803J2U0"/>
<dbReference type="InterPro" id="IPR007110">
    <property type="entry name" value="Ig-like_dom"/>
</dbReference>
<proteinExistence type="predicted"/>
<evidence type="ECO:0000256" key="1">
    <source>
        <dbReference type="ARBA" id="ARBA00023157"/>
    </source>
</evidence>
<evidence type="ECO:0000259" key="3">
    <source>
        <dbReference type="PROSITE" id="PS50835"/>
    </source>
</evidence>
<name>A0A803J2U0_XENTR</name>
<evidence type="ECO:0000313" key="4">
    <source>
        <dbReference type="Ensembl" id="ENSXETP00000102134"/>
    </source>
</evidence>
<dbReference type="SMART" id="SM00409">
    <property type="entry name" value="IG"/>
    <property type="match status" value="2"/>
</dbReference>
<keyword evidence="2" id="KW-0812">Transmembrane</keyword>
<dbReference type="InterPro" id="IPR013783">
    <property type="entry name" value="Ig-like_fold"/>
</dbReference>
<dbReference type="Ensembl" id="ENSXETT00000119564">
    <property type="protein sequence ID" value="ENSXETP00000102134"/>
    <property type="gene ID" value="ENSXETG00000042508"/>
</dbReference>
<dbReference type="InterPro" id="IPR050412">
    <property type="entry name" value="Ig-like_Receptors_ImmuneReg"/>
</dbReference>
<feature type="domain" description="Ig-like" evidence="3">
    <location>
        <begin position="91"/>
        <end position="158"/>
    </location>
</feature>
<reference evidence="4" key="1">
    <citation type="journal article" date="2010" name="Science">
        <title>The genome of the Western clawed frog Xenopus tropicalis.</title>
        <authorList>
            <person name="Hellsten U."/>
            <person name="Harland R.M."/>
            <person name="Gilchrist M.J."/>
            <person name="Hendrix D."/>
            <person name="Jurka J."/>
            <person name="Kapitonov V."/>
            <person name="Ovcharenko I."/>
            <person name="Putnam N.H."/>
            <person name="Shu S."/>
            <person name="Taher L."/>
            <person name="Blitz I.L."/>
            <person name="Blumberg B."/>
            <person name="Dichmann D.S."/>
            <person name="Dubchak I."/>
            <person name="Amaya E."/>
            <person name="Detter J.C."/>
            <person name="Fletcher R."/>
            <person name="Gerhard D.S."/>
            <person name="Goodstein D."/>
            <person name="Graves T."/>
            <person name="Grigoriev I.V."/>
            <person name="Grimwood J."/>
            <person name="Kawashima T."/>
            <person name="Lindquist E."/>
            <person name="Lucas S.M."/>
            <person name="Mead P.E."/>
            <person name="Mitros T."/>
            <person name="Ogino H."/>
            <person name="Ohta Y."/>
            <person name="Poliakov A.V."/>
            <person name="Pollet N."/>
            <person name="Robert J."/>
            <person name="Salamov A."/>
            <person name="Sater A.K."/>
            <person name="Schmutz J."/>
            <person name="Terry A."/>
            <person name="Vize P.D."/>
            <person name="Warren W.C."/>
            <person name="Wells D."/>
            <person name="Wills A."/>
            <person name="Wilson R.K."/>
            <person name="Zimmerman L.B."/>
            <person name="Zorn A.M."/>
            <person name="Grainger R."/>
            <person name="Grammer T."/>
            <person name="Khokha M.K."/>
            <person name="Richardson P.M."/>
            <person name="Rokhsar D.S."/>
        </authorList>
    </citation>
    <scope>NUCLEOTIDE SEQUENCE [LARGE SCALE GENOMIC DNA]</scope>
    <source>
        <strain evidence="4">Nigerian</strain>
    </source>
</reference>
<dbReference type="FunCoup" id="A0A803J2U0">
    <property type="interactions" value="903"/>
</dbReference>
<dbReference type="InterPro" id="IPR036179">
    <property type="entry name" value="Ig-like_dom_sf"/>
</dbReference>
<reference evidence="4" key="2">
    <citation type="submission" date="2021-03" db="UniProtKB">
        <authorList>
            <consortium name="Ensembl"/>
        </authorList>
    </citation>
    <scope>IDENTIFICATION</scope>
</reference>
<dbReference type="InParanoid" id="A0A803J2U0"/>
<dbReference type="SUPFAM" id="SSF48726">
    <property type="entry name" value="Immunoglobulin"/>
    <property type="match status" value="2"/>
</dbReference>
<feature type="transmembrane region" description="Helical" evidence="2">
    <location>
        <begin position="27"/>
        <end position="47"/>
    </location>
</feature>
<dbReference type="PANTHER" id="PTHR11738">
    <property type="entry name" value="MHC CLASS I NK CELL RECEPTOR"/>
    <property type="match status" value="1"/>
</dbReference>
<organism evidence="4">
    <name type="scientific">Xenopus tropicalis</name>
    <name type="common">Western clawed frog</name>
    <name type="synonym">Silurana tropicalis</name>
    <dbReference type="NCBI Taxonomy" id="8364"/>
    <lineage>
        <taxon>Eukaryota</taxon>
        <taxon>Metazoa</taxon>
        <taxon>Chordata</taxon>
        <taxon>Craniata</taxon>
        <taxon>Vertebrata</taxon>
        <taxon>Euteleostomi</taxon>
        <taxon>Amphibia</taxon>
        <taxon>Batrachia</taxon>
        <taxon>Anura</taxon>
        <taxon>Pipoidea</taxon>
        <taxon>Pipidae</taxon>
        <taxon>Xenopodinae</taxon>
        <taxon>Xenopus</taxon>
        <taxon>Silurana</taxon>
    </lineage>
</organism>
<accession>A0A803J2U0</accession>
<dbReference type="Gene3D" id="2.60.40.10">
    <property type="entry name" value="Immunoglobulins"/>
    <property type="match status" value="2"/>
</dbReference>